<proteinExistence type="inferred from homology"/>
<dbReference type="InterPro" id="IPR005824">
    <property type="entry name" value="KOW"/>
</dbReference>
<gene>
    <name evidence="7" type="ORF">UFOPK2366_00508</name>
</gene>
<comment type="similarity">
    <text evidence="1">Belongs to the universal ribosomal protein uL24 family.</text>
</comment>
<dbReference type="SUPFAM" id="SSF50104">
    <property type="entry name" value="Translation proteins SH3-like domain"/>
    <property type="match status" value="1"/>
</dbReference>
<dbReference type="GO" id="GO:0006412">
    <property type="term" value="P:translation"/>
    <property type="evidence" value="ECO:0007669"/>
    <property type="project" value="InterPro"/>
</dbReference>
<organism evidence="7">
    <name type="scientific">freshwater metagenome</name>
    <dbReference type="NCBI Taxonomy" id="449393"/>
    <lineage>
        <taxon>unclassified sequences</taxon>
        <taxon>metagenomes</taxon>
        <taxon>ecological metagenomes</taxon>
    </lineage>
</organism>
<dbReference type="AlphaFoldDB" id="A0A6J6NQ29"/>
<dbReference type="GO" id="GO:0019843">
    <property type="term" value="F:rRNA binding"/>
    <property type="evidence" value="ECO:0007669"/>
    <property type="project" value="UniProtKB-KW"/>
</dbReference>
<dbReference type="EMBL" id="CAEZXM010000071">
    <property type="protein sequence ID" value="CAB4686453.1"/>
    <property type="molecule type" value="Genomic_DNA"/>
</dbReference>
<protein>
    <submittedName>
        <fullName evidence="7">Unannotated protein</fullName>
    </submittedName>
</protein>
<name>A0A6J6NQ29_9ZZZZ</name>
<dbReference type="GO" id="GO:0005840">
    <property type="term" value="C:ribosome"/>
    <property type="evidence" value="ECO:0007669"/>
    <property type="project" value="UniProtKB-KW"/>
</dbReference>
<dbReference type="NCBIfam" id="TIGR01079">
    <property type="entry name" value="rplX_bact"/>
    <property type="match status" value="1"/>
</dbReference>
<dbReference type="FunFam" id="2.30.30.30:FF:000004">
    <property type="entry name" value="50S ribosomal protein L24"/>
    <property type="match status" value="1"/>
</dbReference>
<accession>A0A6J6NQ29</accession>
<dbReference type="GO" id="GO:1990904">
    <property type="term" value="C:ribonucleoprotein complex"/>
    <property type="evidence" value="ECO:0007669"/>
    <property type="project" value="UniProtKB-KW"/>
</dbReference>
<dbReference type="SMART" id="SM00739">
    <property type="entry name" value="KOW"/>
    <property type="match status" value="1"/>
</dbReference>
<dbReference type="PANTHER" id="PTHR12903">
    <property type="entry name" value="MITOCHONDRIAL RIBOSOMAL PROTEIN L24"/>
    <property type="match status" value="1"/>
</dbReference>
<evidence type="ECO:0000313" key="7">
    <source>
        <dbReference type="EMBL" id="CAB4686453.1"/>
    </source>
</evidence>
<evidence type="ECO:0000256" key="2">
    <source>
        <dbReference type="ARBA" id="ARBA00022730"/>
    </source>
</evidence>
<dbReference type="Pfam" id="PF17136">
    <property type="entry name" value="ribosomal_L24"/>
    <property type="match status" value="1"/>
</dbReference>
<sequence>MKLKKGDTVLVIAGKDKGKEGEIIRALPRENKVVVSGVNIAKKHQKQTKQTMQGGIIDRDMPVHASNVMLVHKGKPTRVGYKIQEDGTKVRIAKSTGEVIS</sequence>
<evidence type="ECO:0000256" key="1">
    <source>
        <dbReference type="ARBA" id="ARBA00010618"/>
    </source>
</evidence>
<dbReference type="Pfam" id="PF00467">
    <property type="entry name" value="KOW"/>
    <property type="match status" value="1"/>
</dbReference>
<evidence type="ECO:0000256" key="5">
    <source>
        <dbReference type="ARBA" id="ARBA00023274"/>
    </source>
</evidence>
<dbReference type="InterPro" id="IPR008991">
    <property type="entry name" value="Translation_prot_SH3-like_sf"/>
</dbReference>
<evidence type="ECO:0000256" key="4">
    <source>
        <dbReference type="ARBA" id="ARBA00022980"/>
    </source>
</evidence>
<dbReference type="InterPro" id="IPR041988">
    <property type="entry name" value="Ribosomal_uL24_KOW"/>
</dbReference>
<dbReference type="Gene3D" id="2.30.30.30">
    <property type="match status" value="1"/>
</dbReference>
<keyword evidence="5" id="KW-0687">Ribonucleoprotein</keyword>
<dbReference type="InterPro" id="IPR005825">
    <property type="entry name" value="Ribosomal_uL24_CS"/>
</dbReference>
<evidence type="ECO:0000259" key="6">
    <source>
        <dbReference type="SMART" id="SM00739"/>
    </source>
</evidence>
<evidence type="ECO:0000256" key="3">
    <source>
        <dbReference type="ARBA" id="ARBA00022884"/>
    </source>
</evidence>
<keyword evidence="3" id="KW-0694">RNA-binding</keyword>
<dbReference type="GO" id="GO:0003735">
    <property type="term" value="F:structural constituent of ribosome"/>
    <property type="evidence" value="ECO:0007669"/>
    <property type="project" value="InterPro"/>
</dbReference>
<keyword evidence="4" id="KW-0689">Ribosomal protein</keyword>
<dbReference type="InterPro" id="IPR003256">
    <property type="entry name" value="Ribosomal_uL24"/>
</dbReference>
<feature type="domain" description="KOW" evidence="6">
    <location>
        <begin position="2"/>
        <end position="29"/>
    </location>
</feature>
<dbReference type="InterPro" id="IPR057264">
    <property type="entry name" value="Ribosomal_uL24_C"/>
</dbReference>
<dbReference type="InterPro" id="IPR014722">
    <property type="entry name" value="Rib_uL2_dom2"/>
</dbReference>
<keyword evidence="2" id="KW-0699">rRNA-binding</keyword>
<dbReference type="PROSITE" id="PS01108">
    <property type="entry name" value="RIBOSOMAL_L24"/>
    <property type="match status" value="1"/>
</dbReference>
<dbReference type="CDD" id="cd06089">
    <property type="entry name" value="KOW_RPL26"/>
    <property type="match status" value="1"/>
</dbReference>
<reference evidence="7" key="1">
    <citation type="submission" date="2020-05" db="EMBL/GenBank/DDBJ databases">
        <authorList>
            <person name="Chiriac C."/>
            <person name="Salcher M."/>
            <person name="Ghai R."/>
            <person name="Kavagutti S V."/>
        </authorList>
    </citation>
    <scope>NUCLEOTIDE SEQUENCE</scope>
</reference>
<dbReference type="HAMAP" id="MF_01326_B">
    <property type="entry name" value="Ribosomal_uL24_B"/>
    <property type="match status" value="1"/>
</dbReference>